<evidence type="ECO:0000313" key="2">
    <source>
        <dbReference type="Proteomes" id="UP000237310"/>
    </source>
</evidence>
<dbReference type="AlphaFoldDB" id="A0A2S5A6A4"/>
<proteinExistence type="predicted"/>
<accession>A0A2S5A6A4</accession>
<protein>
    <submittedName>
        <fullName evidence="1">Uncharacterized protein</fullName>
    </submittedName>
</protein>
<evidence type="ECO:0000313" key="1">
    <source>
        <dbReference type="EMBL" id="POY38121.1"/>
    </source>
</evidence>
<organism evidence="1 2">
    <name type="scientific">Flavobacterium alvei</name>
    <dbReference type="NCBI Taxonomy" id="2080416"/>
    <lineage>
        <taxon>Bacteria</taxon>
        <taxon>Pseudomonadati</taxon>
        <taxon>Bacteroidota</taxon>
        <taxon>Flavobacteriia</taxon>
        <taxon>Flavobacteriales</taxon>
        <taxon>Flavobacteriaceae</taxon>
        <taxon>Flavobacterium</taxon>
    </lineage>
</organism>
<dbReference type="Proteomes" id="UP000237310">
    <property type="component" value="Unassembled WGS sequence"/>
</dbReference>
<name>A0A2S5A6A4_9FLAO</name>
<dbReference type="EMBL" id="PQVG01000007">
    <property type="protein sequence ID" value="POY38121.1"/>
    <property type="molecule type" value="Genomic_DNA"/>
</dbReference>
<comment type="caution">
    <text evidence="1">The sequence shown here is derived from an EMBL/GenBank/DDBJ whole genome shotgun (WGS) entry which is preliminary data.</text>
</comment>
<keyword evidence="2" id="KW-1185">Reference proteome</keyword>
<gene>
    <name evidence="1" type="ORF">C3L50_12675</name>
</gene>
<sequence length="68" mass="8418">MRAFVEIRKVMTQQHYLSQQFQDLKKELEIRLGEQDTQIIDIYNALEELMDEKEERKNWENRKKLGYK</sequence>
<reference evidence="1 2" key="1">
    <citation type="submission" date="2018-01" db="EMBL/GenBank/DDBJ databases">
        <authorList>
            <person name="Gaut B.S."/>
            <person name="Morton B.R."/>
            <person name="Clegg M.T."/>
            <person name="Duvall M.R."/>
        </authorList>
    </citation>
    <scope>NUCLEOTIDE SEQUENCE [LARGE SCALE GENOMIC DNA]</scope>
    <source>
        <strain evidence="1 2">HR-AY</strain>
    </source>
</reference>